<dbReference type="InterPro" id="IPR055902">
    <property type="entry name" value="DUF7479"/>
</dbReference>
<accession>A0A3G1KTA7</accession>
<reference evidence="2 3" key="1">
    <citation type="submission" date="2016-10" db="EMBL/GenBank/DDBJ databases">
        <title>Complete Genome Sequence of Peptococcaceae strain DCMF.</title>
        <authorList>
            <person name="Edwards R.J."/>
            <person name="Holland S.I."/>
            <person name="Deshpande N.P."/>
            <person name="Wong Y.K."/>
            <person name="Ertan H."/>
            <person name="Manefield M."/>
            <person name="Russell T.L."/>
            <person name="Lee M.J."/>
        </authorList>
    </citation>
    <scope>NUCLEOTIDE SEQUENCE [LARGE SCALE GENOMIC DNA]</scope>
    <source>
        <strain evidence="2 3">DCMF</strain>
    </source>
</reference>
<dbReference type="InterPro" id="IPR054656">
    <property type="entry name" value="DVU_1557-like"/>
</dbReference>
<evidence type="ECO:0000313" key="3">
    <source>
        <dbReference type="Proteomes" id="UP000323521"/>
    </source>
</evidence>
<protein>
    <recommendedName>
        <fullName evidence="1">DUF7479 domain-containing protein</fullName>
    </recommendedName>
</protein>
<dbReference type="NCBIfam" id="NF045645">
    <property type="entry name" value="DVU_1557_fam"/>
    <property type="match status" value="1"/>
</dbReference>
<feature type="domain" description="DUF7479" evidence="1">
    <location>
        <begin position="10"/>
        <end position="68"/>
    </location>
</feature>
<name>A0A3G1KTA7_FORW1</name>
<evidence type="ECO:0000259" key="1">
    <source>
        <dbReference type="Pfam" id="PF24292"/>
    </source>
</evidence>
<proteinExistence type="predicted"/>
<gene>
    <name evidence="2" type="ORF">DCMF_14105</name>
</gene>
<sequence length="68" mass="7832">MKNKNSNSKKLKCLKCDLLLEEEKININYLKSTFPVELLRCPKCGLTYVSEELALGKILEVEETLEDK</sequence>
<keyword evidence="3" id="KW-1185">Reference proteome</keyword>
<organism evidence="2 3">
    <name type="scientific">Formimonas warabiya</name>
    <dbReference type="NCBI Taxonomy" id="1761012"/>
    <lineage>
        <taxon>Bacteria</taxon>
        <taxon>Bacillati</taxon>
        <taxon>Bacillota</taxon>
        <taxon>Clostridia</taxon>
        <taxon>Eubacteriales</taxon>
        <taxon>Peptococcaceae</taxon>
        <taxon>Candidatus Formimonas</taxon>
    </lineage>
</organism>
<dbReference type="OrthoDB" id="1753012at2"/>
<dbReference type="Pfam" id="PF24292">
    <property type="entry name" value="DUF7479"/>
    <property type="match status" value="1"/>
</dbReference>
<dbReference type="EMBL" id="CP017634">
    <property type="protein sequence ID" value="ATW25743.1"/>
    <property type="molecule type" value="Genomic_DNA"/>
</dbReference>
<dbReference type="AlphaFoldDB" id="A0A3G1KTA7"/>
<evidence type="ECO:0000313" key="2">
    <source>
        <dbReference type="EMBL" id="ATW25743.1"/>
    </source>
</evidence>
<dbReference type="RefSeq" id="WP_148135012.1">
    <property type="nucleotide sequence ID" value="NZ_CP017634.1"/>
</dbReference>
<dbReference type="KEGG" id="fwa:DCMF_14105"/>
<dbReference type="Proteomes" id="UP000323521">
    <property type="component" value="Chromosome"/>
</dbReference>